<keyword evidence="1" id="KW-0472">Membrane</keyword>
<keyword evidence="1" id="KW-0812">Transmembrane</keyword>
<reference evidence="2 3" key="2">
    <citation type="submission" date="2020-08" db="EMBL/GenBank/DDBJ databases">
        <title>Stappia taiwanensis sp. nov., isolated from a coastal thermal spring.</title>
        <authorList>
            <person name="Kampfer P."/>
        </authorList>
    </citation>
    <scope>NUCLEOTIDE SEQUENCE [LARGE SCALE GENOMIC DNA]</scope>
    <source>
        <strain evidence="2 3">DSM 23284</strain>
    </source>
</reference>
<keyword evidence="3" id="KW-1185">Reference proteome</keyword>
<dbReference type="Proteomes" id="UP000559404">
    <property type="component" value="Unassembled WGS sequence"/>
</dbReference>
<reference evidence="2 3" key="1">
    <citation type="submission" date="2020-07" db="EMBL/GenBank/DDBJ databases">
        <authorList>
            <person name="Li M."/>
        </authorList>
    </citation>
    <scope>NUCLEOTIDE SEQUENCE [LARGE SCALE GENOMIC DNA]</scope>
    <source>
        <strain evidence="2 3">DSM 23284</strain>
    </source>
</reference>
<evidence type="ECO:0000313" key="2">
    <source>
        <dbReference type="EMBL" id="MBA4613250.1"/>
    </source>
</evidence>
<feature type="transmembrane region" description="Helical" evidence="1">
    <location>
        <begin position="53"/>
        <end position="73"/>
    </location>
</feature>
<proteinExistence type="predicted"/>
<evidence type="ECO:0000313" key="3">
    <source>
        <dbReference type="Proteomes" id="UP000559404"/>
    </source>
</evidence>
<comment type="caution">
    <text evidence="2">The sequence shown here is derived from an EMBL/GenBank/DDBJ whole genome shotgun (WGS) entry which is preliminary data.</text>
</comment>
<gene>
    <name evidence="2" type="ORF">H1W37_16435</name>
</gene>
<dbReference type="AlphaFoldDB" id="A0A838Y2X8"/>
<organism evidence="2 3">
    <name type="scientific">Stappia taiwanensis</name>
    <dbReference type="NCBI Taxonomy" id="992267"/>
    <lineage>
        <taxon>Bacteria</taxon>
        <taxon>Pseudomonadati</taxon>
        <taxon>Pseudomonadota</taxon>
        <taxon>Alphaproteobacteria</taxon>
        <taxon>Hyphomicrobiales</taxon>
        <taxon>Stappiaceae</taxon>
        <taxon>Stappia</taxon>
    </lineage>
</organism>
<feature type="transmembrane region" description="Helical" evidence="1">
    <location>
        <begin position="6"/>
        <end position="32"/>
    </location>
</feature>
<sequence>MSISIAGLIGAALGLYIGWIDYKIMVGVLRGAAEKNSQGAGRKGWLARYEAPLRWLLLALTLIGFPVIGYLAAHSLVG</sequence>
<evidence type="ECO:0000256" key="1">
    <source>
        <dbReference type="SAM" id="Phobius"/>
    </source>
</evidence>
<dbReference type="RefSeq" id="WP_181761449.1">
    <property type="nucleotide sequence ID" value="NZ_BMCR01000001.1"/>
</dbReference>
<accession>A0A838Y2X8</accession>
<protein>
    <recommendedName>
        <fullName evidence="4">NADH dehydrogenase subunit H</fullName>
    </recommendedName>
</protein>
<dbReference type="EMBL" id="JACEON010000017">
    <property type="protein sequence ID" value="MBA4613250.1"/>
    <property type="molecule type" value="Genomic_DNA"/>
</dbReference>
<name>A0A838Y2X8_9HYPH</name>
<evidence type="ECO:0008006" key="4">
    <source>
        <dbReference type="Google" id="ProtNLM"/>
    </source>
</evidence>
<keyword evidence="1" id="KW-1133">Transmembrane helix</keyword>